<feature type="transmembrane region" description="Helical" evidence="6">
    <location>
        <begin position="172"/>
        <end position="194"/>
    </location>
</feature>
<evidence type="ECO:0000256" key="6">
    <source>
        <dbReference type="SAM" id="Phobius"/>
    </source>
</evidence>
<keyword evidence="5 6" id="KW-0472">Membrane</keyword>
<dbReference type="InterPro" id="IPR017039">
    <property type="entry name" value="Virul_fac_BrkB"/>
</dbReference>
<dbReference type="Proteomes" id="UP001216390">
    <property type="component" value="Chromosome"/>
</dbReference>
<protein>
    <submittedName>
        <fullName evidence="7">YihY/virulence factor BrkB family protein</fullName>
    </submittedName>
</protein>
<evidence type="ECO:0000256" key="5">
    <source>
        <dbReference type="ARBA" id="ARBA00023136"/>
    </source>
</evidence>
<evidence type="ECO:0000313" key="7">
    <source>
        <dbReference type="EMBL" id="WCO65588.1"/>
    </source>
</evidence>
<dbReference type="KEGG" id="ima:PO878_13875"/>
<feature type="transmembrane region" description="Helical" evidence="6">
    <location>
        <begin position="235"/>
        <end position="257"/>
    </location>
</feature>
<comment type="subcellular location">
    <subcellularLocation>
        <location evidence="1">Cell membrane</location>
        <topology evidence="1">Multi-pass membrane protein</topology>
    </subcellularLocation>
</comment>
<feature type="transmembrane region" description="Helical" evidence="6">
    <location>
        <begin position="206"/>
        <end position="229"/>
    </location>
</feature>
<keyword evidence="8" id="KW-1185">Reference proteome</keyword>
<keyword evidence="3 6" id="KW-0812">Transmembrane</keyword>
<feature type="transmembrane region" description="Helical" evidence="6">
    <location>
        <begin position="38"/>
        <end position="58"/>
    </location>
</feature>
<organism evidence="7 8">
    <name type="scientific">Iamia majanohamensis</name>
    <dbReference type="NCBI Taxonomy" id="467976"/>
    <lineage>
        <taxon>Bacteria</taxon>
        <taxon>Bacillati</taxon>
        <taxon>Actinomycetota</taxon>
        <taxon>Acidimicrobiia</taxon>
        <taxon>Acidimicrobiales</taxon>
        <taxon>Iamiaceae</taxon>
        <taxon>Iamia</taxon>
    </lineage>
</organism>
<sequence length="309" mass="32363">MERLRALAERWPWLGTLLDVQEKVGETNGGRVASSVTLMFFVSLFPLVLVVSAVVGFLSAGDADTTANIIDALGLTGQAADTMADTIANAEDSRRTASIVGLAGLLWSGLGVTAAISHAVRTPWQRKLTGMQMRLNGLLWIVGGGVTFVGALGAGALLNLTPDVVPRAVTSAGLVLLGLALELAFFLWTFWVLGDRRPGWRGLLPGAVVGAAGFEVLKLVGTVVVPRMVASSSSLYGSLGVVFALLAWLALFARLIVYASTLNAVRHEHAEGVVTLEIQAPRFAGEVPLEADRGGAILDRDPPESAAEG</sequence>
<dbReference type="PANTHER" id="PTHR30213:SF1">
    <property type="entry name" value="INNER MEMBRANE PROTEIN YHJD"/>
    <property type="match status" value="1"/>
</dbReference>
<dbReference type="EMBL" id="CP116942">
    <property type="protein sequence ID" value="WCO65588.1"/>
    <property type="molecule type" value="Genomic_DNA"/>
</dbReference>
<keyword evidence="2" id="KW-1003">Cell membrane</keyword>
<reference evidence="7" key="1">
    <citation type="submission" date="2023-01" db="EMBL/GenBank/DDBJ databases">
        <title>The diversity of Class Acidimicrobiia in South China Sea sediment environments and the proposal of Iamia marina sp. nov., a novel species of the genus Iamia.</title>
        <authorList>
            <person name="He Y."/>
            <person name="Tian X."/>
        </authorList>
    </citation>
    <scope>NUCLEOTIDE SEQUENCE</scope>
    <source>
        <strain evidence="7">DSM 19957</strain>
    </source>
</reference>
<dbReference type="AlphaFoldDB" id="A0AAF0BU27"/>
<evidence type="ECO:0000256" key="3">
    <source>
        <dbReference type="ARBA" id="ARBA00022692"/>
    </source>
</evidence>
<evidence type="ECO:0000256" key="4">
    <source>
        <dbReference type="ARBA" id="ARBA00022989"/>
    </source>
</evidence>
<gene>
    <name evidence="7" type="ORF">PO878_13875</name>
</gene>
<dbReference type="PIRSF" id="PIRSF035875">
    <property type="entry name" value="RNase_BN"/>
    <property type="match status" value="1"/>
</dbReference>
<keyword evidence="4 6" id="KW-1133">Transmembrane helix</keyword>
<dbReference type="PANTHER" id="PTHR30213">
    <property type="entry name" value="INNER MEMBRANE PROTEIN YHJD"/>
    <property type="match status" value="1"/>
</dbReference>
<evidence type="ECO:0000313" key="8">
    <source>
        <dbReference type="Proteomes" id="UP001216390"/>
    </source>
</evidence>
<evidence type="ECO:0000256" key="1">
    <source>
        <dbReference type="ARBA" id="ARBA00004651"/>
    </source>
</evidence>
<proteinExistence type="predicted"/>
<dbReference type="RefSeq" id="WP_272735115.1">
    <property type="nucleotide sequence ID" value="NZ_CP116942.1"/>
</dbReference>
<accession>A0AAF0BU27</accession>
<feature type="transmembrane region" description="Helical" evidence="6">
    <location>
        <begin position="137"/>
        <end position="160"/>
    </location>
</feature>
<dbReference type="GO" id="GO:0005886">
    <property type="term" value="C:plasma membrane"/>
    <property type="evidence" value="ECO:0007669"/>
    <property type="project" value="UniProtKB-SubCell"/>
</dbReference>
<evidence type="ECO:0000256" key="2">
    <source>
        <dbReference type="ARBA" id="ARBA00022475"/>
    </source>
</evidence>
<dbReference type="Pfam" id="PF03631">
    <property type="entry name" value="Virul_fac_BrkB"/>
    <property type="match status" value="1"/>
</dbReference>
<name>A0AAF0BU27_9ACTN</name>
<feature type="transmembrane region" description="Helical" evidence="6">
    <location>
        <begin position="97"/>
        <end position="116"/>
    </location>
</feature>